<dbReference type="SMART" id="SM00320">
    <property type="entry name" value="WD40"/>
    <property type="match status" value="3"/>
</dbReference>
<keyword evidence="1 3" id="KW-0853">WD repeat</keyword>
<organism evidence="4 5">
    <name type="scientific">Tetrabaena socialis</name>
    <dbReference type="NCBI Taxonomy" id="47790"/>
    <lineage>
        <taxon>Eukaryota</taxon>
        <taxon>Viridiplantae</taxon>
        <taxon>Chlorophyta</taxon>
        <taxon>core chlorophytes</taxon>
        <taxon>Chlorophyceae</taxon>
        <taxon>CS clade</taxon>
        <taxon>Chlamydomonadales</taxon>
        <taxon>Tetrabaenaceae</taxon>
        <taxon>Tetrabaena</taxon>
    </lineage>
</organism>
<dbReference type="Proteomes" id="UP000236333">
    <property type="component" value="Unassembled WGS sequence"/>
</dbReference>
<dbReference type="Gene3D" id="2.130.10.10">
    <property type="entry name" value="YVTN repeat-like/Quinoprotein amine dehydrogenase"/>
    <property type="match status" value="1"/>
</dbReference>
<dbReference type="PROSITE" id="PS50294">
    <property type="entry name" value="WD_REPEATS_REGION"/>
    <property type="match status" value="1"/>
</dbReference>
<dbReference type="GO" id="GO:0000472">
    <property type="term" value="P:endonucleolytic cleavage to generate mature 5'-end of SSU-rRNA from (SSU-rRNA, 5.8S rRNA, LSU-rRNA)"/>
    <property type="evidence" value="ECO:0007669"/>
    <property type="project" value="TreeGrafter"/>
</dbReference>
<proteinExistence type="predicted"/>
<dbReference type="InterPro" id="IPR015943">
    <property type="entry name" value="WD40/YVTN_repeat-like_dom_sf"/>
</dbReference>
<evidence type="ECO:0000256" key="1">
    <source>
        <dbReference type="ARBA" id="ARBA00022574"/>
    </source>
</evidence>
<dbReference type="GO" id="GO:0000480">
    <property type="term" value="P:endonucleolytic cleavage in 5'-ETS of tricistronic rRNA transcript (SSU-rRNA, 5.8S rRNA, LSU-rRNA)"/>
    <property type="evidence" value="ECO:0007669"/>
    <property type="project" value="TreeGrafter"/>
</dbReference>
<dbReference type="SUPFAM" id="SSF50978">
    <property type="entry name" value="WD40 repeat-like"/>
    <property type="match status" value="1"/>
</dbReference>
<evidence type="ECO:0000313" key="5">
    <source>
        <dbReference type="Proteomes" id="UP000236333"/>
    </source>
</evidence>
<dbReference type="PANTHER" id="PTHR19854">
    <property type="entry name" value="TRANSDUCIN BETA-LIKE 3"/>
    <property type="match status" value="1"/>
</dbReference>
<dbReference type="GO" id="GO:0005730">
    <property type="term" value="C:nucleolus"/>
    <property type="evidence" value="ECO:0007669"/>
    <property type="project" value="TreeGrafter"/>
</dbReference>
<dbReference type="OrthoDB" id="5414888at2759"/>
<comment type="caution">
    <text evidence="4">The sequence shown here is derived from an EMBL/GenBank/DDBJ whole genome shotgun (WGS) entry which is preliminary data.</text>
</comment>
<dbReference type="PANTHER" id="PTHR19854:SF15">
    <property type="entry name" value="TRANSDUCIN BETA-LIKE PROTEIN 3"/>
    <property type="match status" value="1"/>
</dbReference>
<dbReference type="Pfam" id="PF00400">
    <property type="entry name" value="WD40"/>
    <property type="match status" value="3"/>
</dbReference>
<dbReference type="InterPro" id="IPR001680">
    <property type="entry name" value="WD40_rpt"/>
</dbReference>
<dbReference type="GO" id="GO:0030686">
    <property type="term" value="C:90S preribosome"/>
    <property type="evidence" value="ECO:0007669"/>
    <property type="project" value="TreeGrafter"/>
</dbReference>
<sequence>MEVGRVVATSAAALVLSPRIRVGRRGSQRKPGRRRILARAWGCVVVGLRAIRGLNGGGGGRIGQLLGGAPRGHQRRRGRQGRVLARCQRPPVPAGGRPLPTIITTTCAGRRVGGIQLEKVVSEPQRPVQGAVALQCPVRGQEGQVVIPDVGMDVRGRQGSAERAARAEEPDDKAADDVGWEVCVLRGHKRGVWAVQFAPLDRALLTSSARCFAVRVVLPAYATTWAPRRQHSDKTIKLWSLADQSCLRTFEGHTASVLRATFVTAGTQILSSGADGLLKLWNVASGECANTFDEHEDKVWALTTGGVGEGVIATGGGDSQVVLWADSTEADAAAAAAAEDDLADREQALQNALARWH</sequence>
<dbReference type="EMBL" id="PGGS01000346">
    <property type="protein sequence ID" value="PNH04960.1"/>
    <property type="molecule type" value="Genomic_DNA"/>
</dbReference>
<accession>A0A2J7ZXF8</accession>
<gene>
    <name evidence="4" type="ORF">TSOC_008824</name>
</gene>
<evidence type="ECO:0000313" key="4">
    <source>
        <dbReference type="EMBL" id="PNH04960.1"/>
    </source>
</evidence>
<keyword evidence="5" id="KW-1185">Reference proteome</keyword>
<name>A0A2J7ZXF8_9CHLO</name>
<feature type="repeat" description="WD" evidence="3">
    <location>
        <begin position="250"/>
        <end position="291"/>
    </location>
</feature>
<reference evidence="4 5" key="1">
    <citation type="journal article" date="2017" name="Mol. Biol. Evol.">
        <title>The 4-celled Tetrabaena socialis nuclear genome reveals the essential components for genetic control of cell number at the origin of multicellularity in the volvocine lineage.</title>
        <authorList>
            <person name="Featherston J."/>
            <person name="Arakaki Y."/>
            <person name="Hanschen E.R."/>
            <person name="Ferris P.J."/>
            <person name="Michod R.E."/>
            <person name="Olson B.J.S.C."/>
            <person name="Nozaki H."/>
            <person name="Durand P.M."/>
        </authorList>
    </citation>
    <scope>NUCLEOTIDE SEQUENCE [LARGE SCALE GENOMIC DNA]</scope>
    <source>
        <strain evidence="4 5">NIES-571</strain>
    </source>
</reference>
<dbReference type="AlphaFoldDB" id="A0A2J7ZXF8"/>
<dbReference type="GO" id="GO:0034511">
    <property type="term" value="F:U3 snoRNA binding"/>
    <property type="evidence" value="ECO:0007669"/>
    <property type="project" value="TreeGrafter"/>
</dbReference>
<protein>
    <submittedName>
        <fullName evidence="4">Transducin beta-like protein 3</fullName>
    </submittedName>
</protein>
<dbReference type="InterPro" id="IPR036322">
    <property type="entry name" value="WD40_repeat_dom_sf"/>
</dbReference>
<dbReference type="PROSITE" id="PS00678">
    <property type="entry name" value="WD_REPEATS_1"/>
    <property type="match status" value="1"/>
</dbReference>
<dbReference type="InterPro" id="IPR019775">
    <property type="entry name" value="WD40_repeat_CS"/>
</dbReference>
<keyword evidence="2" id="KW-0677">Repeat</keyword>
<evidence type="ECO:0000256" key="2">
    <source>
        <dbReference type="ARBA" id="ARBA00022737"/>
    </source>
</evidence>
<evidence type="ECO:0000256" key="3">
    <source>
        <dbReference type="PROSITE-ProRule" id="PRU00221"/>
    </source>
</evidence>
<dbReference type="PROSITE" id="PS50082">
    <property type="entry name" value="WD_REPEATS_2"/>
    <property type="match status" value="1"/>
</dbReference>